<dbReference type="InterPro" id="IPR000225">
    <property type="entry name" value="Armadillo"/>
</dbReference>
<dbReference type="SMART" id="SM00185">
    <property type="entry name" value="ARM"/>
    <property type="match status" value="4"/>
</dbReference>
<dbReference type="InterPro" id="IPR011989">
    <property type="entry name" value="ARM-like"/>
</dbReference>
<proteinExistence type="predicted"/>
<accession>A0AAV2SC26</accession>
<dbReference type="InterPro" id="IPR016024">
    <property type="entry name" value="ARM-type_fold"/>
</dbReference>
<gene>
    <name evidence="2" type="ORF">MNOR_LOCUS34259</name>
</gene>
<evidence type="ECO:0000313" key="3">
    <source>
        <dbReference type="Proteomes" id="UP001497623"/>
    </source>
</evidence>
<name>A0AAV2SC26_MEGNR</name>
<dbReference type="GO" id="GO:0002244">
    <property type="term" value="P:hematopoietic progenitor cell differentiation"/>
    <property type="evidence" value="ECO:0007669"/>
    <property type="project" value="TreeGrafter"/>
</dbReference>
<comment type="caution">
    <text evidence="2">The sequence shown here is derived from an EMBL/GenBank/DDBJ whole genome shotgun (WGS) entry which is preliminary data.</text>
</comment>
<organism evidence="2 3">
    <name type="scientific">Meganyctiphanes norvegica</name>
    <name type="common">Northern krill</name>
    <name type="synonym">Thysanopoda norvegica</name>
    <dbReference type="NCBI Taxonomy" id="48144"/>
    <lineage>
        <taxon>Eukaryota</taxon>
        <taxon>Metazoa</taxon>
        <taxon>Ecdysozoa</taxon>
        <taxon>Arthropoda</taxon>
        <taxon>Crustacea</taxon>
        <taxon>Multicrustacea</taxon>
        <taxon>Malacostraca</taxon>
        <taxon>Eumalacostraca</taxon>
        <taxon>Eucarida</taxon>
        <taxon>Euphausiacea</taxon>
        <taxon>Euphausiidae</taxon>
        <taxon>Meganyctiphanes</taxon>
    </lineage>
</organism>
<evidence type="ECO:0000256" key="1">
    <source>
        <dbReference type="ARBA" id="ARBA00022737"/>
    </source>
</evidence>
<dbReference type="EMBL" id="CAXKWB010052119">
    <property type="protein sequence ID" value="CAL4172295.1"/>
    <property type="molecule type" value="Genomic_DNA"/>
</dbReference>
<dbReference type="SUPFAM" id="SSF48371">
    <property type="entry name" value="ARM repeat"/>
    <property type="match status" value="1"/>
</dbReference>
<dbReference type="PANTHER" id="PTHR22895:SF0">
    <property type="entry name" value="ARMADILLO REPEAT-CONTAINING PROTEIN 6"/>
    <property type="match status" value="1"/>
</dbReference>
<protein>
    <recommendedName>
        <fullName evidence="4">Armadillo repeat-containing protein 6</fullName>
    </recommendedName>
</protein>
<keyword evidence="3" id="KW-1185">Reference proteome</keyword>
<dbReference type="AlphaFoldDB" id="A0AAV2SC26"/>
<evidence type="ECO:0000313" key="2">
    <source>
        <dbReference type="EMBL" id="CAL4172295.1"/>
    </source>
</evidence>
<sequence length="470" mass="51399">MAKIISQETFDSVVMENVTEFDMPINEAIEDAEKDFSAQGVLLANIVKNMTLSEDKKALQHEILVSLDKIRAVVDGKAELPKLDEPLKSFTSQCKCSLAHRVMATKHNSHATILKVIEKVDNDASLLEMSLVAMVALTEGNPDILTAEGCVVMQPLLETWASKKDNPQIPVYLALWSYESCLKHEKNRQNLVNNGGPGRIIELLKGHKDNAAIVKACCKALGAFVLDDDIRIEHGSAHDHARSLVEDHGMIKVILEVMKDWLEHVDVSSGLLLTLSKLCVRTEYCQQAVDNDALIVINDVLVNMPDHAGINKQAVALLRTISGNDKVKEQAMKSGAGSMVIACLNRHQNVGGVAEACIGALAMIALRVTANGKQLVEAGAHQAVVQAMKIHPKNIQVAKLGCMAIRNMVARIPENQKHFIECGVEDVIHTAISIHGEIVKDMAKAALRDCNLDVKLVEQWTGTGHEIERD</sequence>
<dbReference type="PANTHER" id="PTHR22895">
    <property type="entry name" value="ARMADILLO REPEAT-CONTAINING PROTEIN 6"/>
    <property type="match status" value="1"/>
</dbReference>
<dbReference type="Proteomes" id="UP001497623">
    <property type="component" value="Unassembled WGS sequence"/>
</dbReference>
<keyword evidence="1" id="KW-0677">Repeat</keyword>
<reference evidence="2 3" key="1">
    <citation type="submission" date="2024-05" db="EMBL/GenBank/DDBJ databases">
        <authorList>
            <person name="Wallberg A."/>
        </authorList>
    </citation>
    <scope>NUCLEOTIDE SEQUENCE [LARGE SCALE GENOMIC DNA]</scope>
</reference>
<evidence type="ECO:0008006" key="4">
    <source>
        <dbReference type="Google" id="ProtNLM"/>
    </source>
</evidence>
<dbReference type="Gene3D" id="1.25.10.10">
    <property type="entry name" value="Leucine-rich Repeat Variant"/>
    <property type="match status" value="2"/>
</dbReference>